<dbReference type="AlphaFoldDB" id="A0A6A0ACQ3"/>
<feature type="compositionally biased region" description="Polar residues" evidence="1">
    <location>
        <begin position="93"/>
        <end position="102"/>
    </location>
</feature>
<reference evidence="2 3" key="1">
    <citation type="submission" date="2020-02" db="EMBL/GenBank/DDBJ databases">
        <title>Draft genome sequence of Haematococcus lacustris strain NIES-144.</title>
        <authorList>
            <person name="Morimoto D."/>
            <person name="Nakagawa S."/>
            <person name="Yoshida T."/>
            <person name="Sawayama S."/>
        </authorList>
    </citation>
    <scope>NUCLEOTIDE SEQUENCE [LARGE SCALE GENOMIC DNA]</scope>
    <source>
        <strain evidence="2 3">NIES-144</strain>
    </source>
</reference>
<comment type="caution">
    <text evidence="2">The sequence shown here is derived from an EMBL/GenBank/DDBJ whole genome shotgun (WGS) entry which is preliminary data.</text>
</comment>
<name>A0A6A0ACQ3_HAELA</name>
<evidence type="ECO:0000313" key="3">
    <source>
        <dbReference type="Proteomes" id="UP000485058"/>
    </source>
</evidence>
<dbReference type="EMBL" id="BLLF01004971">
    <property type="protein sequence ID" value="GFH30536.1"/>
    <property type="molecule type" value="Genomic_DNA"/>
</dbReference>
<protein>
    <submittedName>
        <fullName evidence="2">Uncharacterized protein</fullName>
    </submittedName>
</protein>
<accession>A0A6A0ACQ3</accession>
<gene>
    <name evidence="2" type="ORF">HaLaN_29410</name>
</gene>
<keyword evidence="3" id="KW-1185">Reference proteome</keyword>
<evidence type="ECO:0000313" key="2">
    <source>
        <dbReference type="EMBL" id="GFH30536.1"/>
    </source>
</evidence>
<dbReference type="Proteomes" id="UP000485058">
    <property type="component" value="Unassembled WGS sequence"/>
</dbReference>
<sequence>MTTRHWPTNDDPPLVWRCYARLDAREKARSIVSMVAMSWQHPKHPHGAGGWTGTFTSRLHQQHHALNETLAKCPDFLVNPAAQWATAPWTVCQSPHRSQSLNGRRETSSTPGAVMATSEPQHLSPTPAT</sequence>
<proteinExistence type="predicted"/>
<evidence type="ECO:0000256" key="1">
    <source>
        <dbReference type="SAM" id="MobiDB-lite"/>
    </source>
</evidence>
<organism evidence="2 3">
    <name type="scientific">Haematococcus lacustris</name>
    <name type="common">Green alga</name>
    <name type="synonym">Haematococcus pluvialis</name>
    <dbReference type="NCBI Taxonomy" id="44745"/>
    <lineage>
        <taxon>Eukaryota</taxon>
        <taxon>Viridiplantae</taxon>
        <taxon>Chlorophyta</taxon>
        <taxon>core chlorophytes</taxon>
        <taxon>Chlorophyceae</taxon>
        <taxon>CS clade</taxon>
        <taxon>Chlamydomonadales</taxon>
        <taxon>Haematococcaceae</taxon>
        <taxon>Haematococcus</taxon>
    </lineage>
</organism>
<feature type="region of interest" description="Disordered" evidence="1">
    <location>
        <begin position="93"/>
        <end position="129"/>
    </location>
</feature>
<feature type="compositionally biased region" description="Polar residues" evidence="1">
    <location>
        <begin position="118"/>
        <end position="129"/>
    </location>
</feature>